<dbReference type="InterPro" id="IPR037185">
    <property type="entry name" value="EmrE-like"/>
</dbReference>
<keyword evidence="3 6" id="KW-0812">Transmembrane</keyword>
<feature type="domain" description="EamA" evidence="7">
    <location>
        <begin position="51"/>
        <end position="184"/>
    </location>
</feature>
<proteinExistence type="inferred from homology"/>
<comment type="subcellular location">
    <subcellularLocation>
        <location evidence="1">Membrane</location>
        <topology evidence="1">Multi-pass membrane protein</topology>
    </subcellularLocation>
</comment>
<evidence type="ECO:0000313" key="9">
    <source>
        <dbReference type="Proteomes" id="UP000295673"/>
    </source>
</evidence>
<keyword evidence="9" id="KW-1185">Reference proteome</keyword>
<dbReference type="EMBL" id="SMGR01000001">
    <property type="protein sequence ID" value="TCL08469.1"/>
    <property type="molecule type" value="Genomic_DNA"/>
</dbReference>
<feature type="transmembrane region" description="Helical" evidence="6">
    <location>
        <begin position="250"/>
        <end position="273"/>
    </location>
</feature>
<evidence type="ECO:0000256" key="1">
    <source>
        <dbReference type="ARBA" id="ARBA00004141"/>
    </source>
</evidence>
<feature type="transmembrane region" description="Helical" evidence="6">
    <location>
        <begin position="193"/>
        <end position="212"/>
    </location>
</feature>
<evidence type="ECO:0000313" key="8">
    <source>
        <dbReference type="EMBL" id="TCL08469.1"/>
    </source>
</evidence>
<gene>
    <name evidence="8" type="ORF">BXY66_0506</name>
</gene>
<dbReference type="Pfam" id="PF00892">
    <property type="entry name" value="EamA"/>
    <property type="match status" value="2"/>
</dbReference>
<feature type="transmembrane region" description="Helical" evidence="6">
    <location>
        <begin position="280"/>
        <end position="300"/>
    </location>
</feature>
<accession>A0A4R1NL98</accession>
<protein>
    <submittedName>
        <fullName evidence="8">Drug/metabolite transporter (DMT)-like permease</fullName>
    </submittedName>
</protein>
<feature type="transmembrane region" description="Helical" evidence="6">
    <location>
        <begin position="224"/>
        <end position="244"/>
    </location>
</feature>
<evidence type="ECO:0000256" key="6">
    <source>
        <dbReference type="SAM" id="Phobius"/>
    </source>
</evidence>
<reference evidence="8 9" key="1">
    <citation type="submission" date="2019-03" db="EMBL/GenBank/DDBJ databases">
        <title>Genomic Encyclopedia of Archaeal and Bacterial Type Strains, Phase II (KMG-II): from individual species to whole genera.</title>
        <authorList>
            <person name="Goeker M."/>
        </authorList>
    </citation>
    <scope>NUCLEOTIDE SEQUENCE [LARGE SCALE GENOMIC DNA]</scope>
    <source>
        <strain evidence="8 9">DSM 26433</strain>
    </source>
</reference>
<feature type="transmembrane region" description="Helical" evidence="6">
    <location>
        <begin position="306"/>
        <end position="324"/>
    </location>
</feature>
<feature type="transmembrane region" description="Helical" evidence="6">
    <location>
        <begin position="48"/>
        <end position="68"/>
    </location>
</feature>
<evidence type="ECO:0000256" key="2">
    <source>
        <dbReference type="ARBA" id="ARBA00009853"/>
    </source>
</evidence>
<keyword evidence="5 6" id="KW-0472">Membrane</keyword>
<keyword evidence="4 6" id="KW-1133">Transmembrane helix</keyword>
<organism evidence="8 9">
    <name type="scientific">Shimia isoporae</name>
    <dbReference type="NCBI Taxonomy" id="647720"/>
    <lineage>
        <taxon>Bacteria</taxon>
        <taxon>Pseudomonadati</taxon>
        <taxon>Pseudomonadota</taxon>
        <taxon>Alphaproteobacteria</taxon>
        <taxon>Rhodobacterales</taxon>
        <taxon>Roseobacteraceae</taxon>
    </lineage>
</organism>
<feature type="transmembrane region" description="Helical" evidence="6">
    <location>
        <begin position="117"/>
        <end position="137"/>
    </location>
</feature>
<evidence type="ECO:0000256" key="3">
    <source>
        <dbReference type="ARBA" id="ARBA00022692"/>
    </source>
</evidence>
<dbReference type="SUPFAM" id="SSF103481">
    <property type="entry name" value="Multidrug resistance efflux transporter EmrE"/>
    <property type="match status" value="2"/>
</dbReference>
<dbReference type="InterPro" id="IPR000620">
    <property type="entry name" value="EamA_dom"/>
</dbReference>
<dbReference type="Proteomes" id="UP000295673">
    <property type="component" value="Unassembled WGS sequence"/>
</dbReference>
<sequence length="335" mass="34963">METPFFQIAQIGCNMSVSVGKSVTKGILLVTPSSAPHNNPMSTASNPALAAALTLAASAFAAGTTLLAKALGTDALGPALHPLQVSHGRFLFAFLIFASAAVLLRPRFTRPNWRLHIGRSSLGWSGVTLMFAAAAFIPLSDATAISFLNPVVGMLLAIPFLGERIGPWRWGSTALAFAGAMVLTRPGSGALEFGALLALLAACALGGELIFIKLLSGREKPFQILLVNNAIGLTIATVAASFVWQTPNAAQWAALAGIGALMASAQTCFVNAMRMADASFVSPFFYTSLAFAALYDALVFSVLPDAVSYAGAGLIIAAAAILVWREARPRMRQLP</sequence>
<dbReference type="PANTHER" id="PTHR22911:SF6">
    <property type="entry name" value="SOLUTE CARRIER FAMILY 35 MEMBER G1"/>
    <property type="match status" value="1"/>
</dbReference>
<dbReference type="AlphaFoldDB" id="A0A4R1NL98"/>
<evidence type="ECO:0000256" key="5">
    <source>
        <dbReference type="ARBA" id="ARBA00023136"/>
    </source>
</evidence>
<dbReference type="GO" id="GO:0016020">
    <property type="term" value="C:membrane"/>
    <property type="evidence" value="ECO:0007669"/>
    <property type="project" value="UniProtKB-SubCell"/>
</dbReference>
<comment type="similarity">
    <text evidence="2">Belongs to the drug/metabolite transporter (DMT) superfamily. 10 TMS drug/metabolite exporter (DME) (TC 2.A.7.3) family.</text>
</comment>
<evidence type="ECO:0000259" key="7">
    <source>
        <dbReference type="Pfam" id="PF00892"/>
    </source>
</evidence>
<feature type="transmembrane region" description="Helical" evidence="6">
    <location>
        <begin position="88"/>
        <end position="105"/>
    </location>
</feature>
<dbReference type="PANTHER" id="PTHR22911">
    <property type="entry name" value="ACYL-MALONYL CONDENSING ENZYME-RELATED"/>
    <property type="match status" value="1"/>
</dbReference>
<comment type="caution">
    <text evidence="8">The sequence shown here is derived from an EMBL/GenBank/DDBJ whole genome shotgun (WGS) entry which is preliminary data.</text>
</comment>
<name>A0A4R1NL98_9RHOB</name>
<feature type="domain" description="EamA" evidence="7">
    <location>
        <begin position="193"/>
        <end position="323"/>
    </location>
</feature>
<evidence type="ECO:0000256" key="4">
    <source>
        <dbReference type="ARBA" id="ARBA00022989"/>
    </source>
</evidence>